<sequence length="637" mass="68685">MPLAGYNKAAGQTGLQDTSVNVDIQKLQNEFSSALRRYQECVQQLKLDPENMELRQNKADSQKHIVAISLKQKMFVKQFREKSQVTPKATLSENKVVSFASVVVEHAEGSNGTPDGSCDHCTPPDSPKSAQNSMSCPPTFPSEIMDQEEFLKGFGLITHESLKSQSETKRVERRRRTTANPKYNGNGFVDLSHISRRTRRLEEPDFVCNSPKRMSLIASVKSKHSQPRCIICEQIGYNLTCEGCQAQLHVDCIRVSGSKAPAPTRLHQCPRCIVSMNESRRLLGSSNSTEDLKFQKPLISSTPIIPLSLKKKSLEGGSPTVSQNTSNEIKTSTKTAKFTKKMSSTSTPVKAVGTKTSGTLGKASLHSKNSSVIKKAGNSLKLSSLAKTESSGSLQKVDIMGKPVLTSPFKTLSALTAKGAAANAAKNLQGKLVAGSLPGSLVNGTQSLKPMQTIKKKSKLNGVKAKTLSVTGNQSNNSSNNSPKSLKHKASPLNNINTNGNIHNTSKPKLNIKSSSRMPKFNTDQHLSMQRTILAMTAAAKSVMSSNGVRVLPVSLGVELQINGEQDQSTKKVSSDSSFVASPVLTLNSPSPIITNVSNDSPCSPRSLINPDVNSNSSVTSTCSGFKYNNDVLIDKQ</sequence>
<organism evidence="6 7">
    <name type="scientific">Allacma fusca</name>
    <dbReference type="NCBI Taxonomy" id="39272"/>
    <lineage>
        <taxon>Eukaryota</taxon>
        <taxon>Metazoa</taxon>
        <taxon>Ecdysozoa</taxon>
        <taxon>Arthropoda</taxon>
        <taxon>Hexapoda</taxon>
        <taxon>Collembola</taxon>
        <taxon>Symphypleona</taxon>
        <taxon>Sminthuridae</taxon>
        <taxon>Allacma</taxon>
    </lineage>
</organism>
<keyword evidence="1" id="KW-0479">Metal-binding</keyword>
<evidence type="ECO:0000259" key="5">
    <source>
        <dbReference type="SMART" id="SM00249"/>
    </source>
</evidence>
<name>A0A8J2PLG3_9HEXA</name>
<evidence type="ECO:0000313" key="6">
    <source>
        <dbReference type="EMBL" id="CAG7818264.1"/>
    </source>
</evidence>
<dbReference type="SMART" id="SM00249">
    <property type="entry name" value="PHD"/>
    <property type="match status" value="1"/>
</dbReference>
<keyword evidence="7" id="KW-1185">Reference proteome</keyword>
<dbReference type="EMBL" id="CAJVCH010416313">
    <property type="protein sequence ID" value="CAG7818264.1"/>
    <property type="molecule type" value="Genomic_DNA"/>
</dbReference>
<feature type="compositionally biased region" description="Low complexity" evidence="4">
    <location>
        <begin position="494"/>
        <end position="505"/>
    </location>
</feature>
<accession>A0A8J2PLG3</accession>
<keyword evidence="3" id="KW-0862">Zinc</keyword>
<evidence type="ECO:0000256" key="3">
    <source>
        <dbReference type="ARBA" id="ARBA00022833"/>
    </source>
</evidence>
<reference evidence="6" key="1">
    <citation type="submission" date="2021-06" db="EMBL/GenBank/DDBJ databases">
        <authorList>
            <person name="Hodson N. C."/>
            <person name="Mongue J. A."/>
            <person name="Jaron S. K."/>
        </authorList>
    </citation>
    <scope>NUCLEOTIDE SEQUENCE</scope>
</reference>
<protein>
    <recommendedName>
        <fullName evidence="5">Zinc finger PHD-type domain-containing protein</fullName>
    </recommendedName>
</protein>
<dbReference type="CDD" id="cd15489">
    <property type="entry name" value="PHD_SF"/>
    <property type="match status" value="1"/>
</dbReference>
<comment type="caution">
    <text evidence="6">The sequence shown here is derived from an EMBL/GenBank/DDBJ whole genome shotgun (WGS) entry which is preliminary data.</text>
</comment>
<dbReference type="GO" id="GO:0008270">
    <property type="term" value="F:zinc ion binding"/>
    <property type="evidence" value="ECO:0007669"/>
    <property type="project" value="UniProtKB-KW"/>
</dbReference>
<dbReference type="Proteomes" id="UP000708208">
    <property type="component" value="Unassembled WGS sequence"/>
</dbReference>
<feature type="region of interest" description="Disordered" evidence="4">
    <location>
        <begin position="108"/>
        <end position="135"/>
    </location>
</feature>
<dbReference type="InterPro" id="IPR001965">
    <property type="entry name" value="Znf_PHD"/>
</dbReference>
<keyword evidence="2" id="KW-0863">Zinc-finger</keyword>
<dbReference type="AlphaFoldDB" id="A0A8J2PLG3"/>
<proteinExistence type="predicted"/>
<feature type="region of interest" description="Disordered" evidence="4">
    <location>
        <begin position="467"/>
        <end position="519"/>
    </location>
</feature>
<gene>
    <name evidence="6" type="ORF">AFUS01_LOCUS28778</name>
</gene>
<evidence type="ECO:0000256" key="2">
    <source>
        <dbReference type="ARBA" id="ARBA00022771"/>
    </source>
</evidence>
<evidence type="ECO:0000256" key="4">
    <source>
        <dbReference type="SAM" id="MobiDB-lite"/>
    </source>
</evidence>
<feature type="domain" description="Zinc finger PHD-type" evidence="5">
    <location>
        <begin position="228"/>
        <end position="273"/>
    </location>
</feature>
<evidence type="ECO:0000313" key="7">
    <source>
        <dbReference type="Proteomes" id="UP000708208"/>
    </source>
</evidence>
<evidence type="ECO:0000256" key="1">
    <source>
        <dbReference type="ARBA" id="ARBA00022723"/>
    </source>
</evidence>